<dbReference type="Proteomes" id="UP001159363">
    <property type="component" value="Chromosome X"/>
</dbReference>
<evidence type="ECO:0000313" key="1">
    <source>
        <dbReference type="EMBL" id="KAJ8884875.1"/>
    </source>
</evidence>
<keyword evidence="2" id="KW-1185">Reference proteome</keyword>
<accession>A0ABQ9HL30</accession>
<reference evidence="1 2" key="1">
    <citation type="submission" date="2023-02" db="EMBL/GenBank/DDBJ databases">
        <title>LHISI_Scaffold_Assembly.</title>
        <authorList>
            <person name="Stuart O.P."/>
            <person name="Cleave R."/>
            <person name="Magrath M.J.L."/>
            <person name="Mikheyev A.S."/>
        </authorList>
    </citation>
    <scope>NUCLEOTIDE SEQUENCE [LARGE SCALE GENOMIC DNA]</scope>
    <source>
        <strain evidence="1">Daus_M_001</strain>
        <tissue evidence="1">Leg muscle</tissue>
    </source>
</reference>
<evidence type="ECO:0000313" key="2">
    <source>
        <dbReference type="Proteomes" id="UP001159363"/>
    </source>
</evidence>
<name>A0ABQ9HL30_9NEOP</name>
<protein>
    <submittedName>
        <fullName evidence="1">Uncharacterized protein</fullName>
    </submittedName>
</protein>
<gene>
    <name evidence="1" type="ORF">PR048_011071</name>
</gene>
<dbReference type="EMBL" id="JARBHB010000004">
    <property type="protein sequence ID" value="KAJ8884875.1"/>
    <property type="molecule type" value="Genomic_DNA"/>
</dbReference>
<sequence length="254" mass="28855">MYNAKVTSSSQQAKKTSFRNIVTREYNVGLGTPVTDACLICISLQVSATRERSVQKLRAKDYFFFGILKEEPPRIIQLSFDCQNNLVSPKVTENNRCTPTTTTSFRGHLDQSSQMIESHCLDEWRMSIRKNRNSAMISGNMKHIELIFPVRGGFFFLPSNKVIGNIERFPIKIPVIYDPTHYLQVGIFKFALAKIHIIKQTSLGRVTERVGVINRGKRFGDCTPELVPRDVILNPAKVTDVKNLTGQSFWREVG</sequence>
<proteinExistence type="predicted"/>
<comment type="caution">
    <text evidence="1">The sequence shown here is derived from an EMBL/GenBank/DDBJ whole genome shotgun (WGS) entry which is preliminary data.</text>
</comment>
<organism evidence="1 2">
    <name type="scientific">Dryococelus australis</name>
    <dbReference type="NCBI Taxonomy" id="614101"/>
    <lineage>
        <taxon>Eukaryota</taxon>
        <taxon>Metazoa</taxon>
        <taxon>Ecdysozoa</taxon>
        <taxon>Arthropoda</taxon>
        <taxon>Hexapoda</taxon>
        <taxon>Insecta</taxon>
        <taxon>Pterygota</taxon>
        <taxon>Neoptera</taxon>
        <taxon>Polyneoptera</taxon>
        <taxon>Phasmatodea</taxon>
        <taxon>Verophasmatodea</taxon>
        <taxon>Anareolatae</taxon>
        <taxon>Phasmatidae</taxon>
        <taxon>Eurycanthinae</taxon>
        <taxon>Dryococelus</taxon>
    </lineage>
</organism>